<evidence type="ECO:0000256" key="1">
    <source>
        <dbReference type="SAM" id="MobiDB-lite"/>
    </source>
</evidence>
<name>A0A3S5BRS1_9PLAT</name>
<protein>
    <submittedName>
        <fullName evidence="2">Uncharacterized protein</fullName>
    </submittedName>
</protein>
<dbReference type="EMBL" id="CAAALY010024045">
    <property type="protein sequence ID" value="VEL15278.1"/>
    <property type="molecule type" value="Genomic_DNA"/>
</dbReference>
<comment type="caution">
    <text evidence="2">The sequence shown here is derived from an EMBL/GenBank/DDBJ whole genome shotgun (WGS) entry which is preliminary data.</text>
</comment>
<evidence type="ECO:0000313" key="3">
    <source>
        <dbReference type="Proteomes" id="UP000784294"/>
    </source>
</evidence>
<proteinExistence type="predicted"/>
<sequence>MDNSNRQNRFRHKTRLSALGWATSLAAEMAQKQVISAREMMRIRGVYAYIINSIGNVAAVIGFHTLTVSVFEDQDDETPIKGFLRVDRWVYPMLRSFSPIFCWGPDKIILPDPFSSVGRPIYFVVRLPLLMTHHQKSTLWNLLDTCAHLRGQLSSPSLQEQLNRDKKFIHAMVTPFDNLILNQRAFLPSAEAAGLLEELGEPRLAFRRQALEFDDTATSVVVPPDLSRPSSETEFMNLPKAESGASSTRMQQPRRQSPLPKFSHKEFYYNDACLRQPEEELISNPGGLSLKSLPQHRGNVMRLYLLGPRDKQHIQVCLISAELFGVDFFYVAFTSINSSLSV</sequence>
<dbReference type="Proteomes" id="UP000784294">
    <property type="component" value="Unassembled WGS sequence"/>
</dbReference>
<reference evidence="2" key="1">
    <citation type="submission" date="2018-11" db="EMBL/GenBank/DDBJ databases">
        <authorList>
            <consortium name="Pathogen Informatics"/>
        </authorList>
    </citation>
    <scope>NUCLEOTIDE SEQUENCE</scope>
</reference>
<evidence type="ECO:0000313" key="2">
    <source>
        <dbReference type="EMBL" id="VEL15278.1"/>
    </source>
</evidence>
<feature type="compositionally biased region" description="Polar residues" evidence="1">
    <location>
        <begin position="244"/>
        <end position="255"/>
    </location>
</feature>
<gene>
    <name evidence="2" type="ORF">PXEA_LOCUS8718</name>
</gene>
<keyword evidence="3" id="KW-1185">Reference proteome</keyword>
<dbReference type="AlphaFoldDB" id="A0A3S5BRS1"/>
<feature type="region of interest" description="Disordered" evidence="1">
    <location>
        <begin position="223"/>
        <end position="258"/>
    </location>
</feature>
<accession>A0A3S5BRS1</accession>
<dbReference type="OrthoDB" id="6224101at2759"/>
<organism evidence="2 3">
    <name type="scientific">Protopolystoma xenopodis</name>
    <dbReference type="NCBI Taxonomy" id="117903"/>
    <lineage>
        <taxon>Eukaryota</taxon>
        <taxon>Metazoa</taxon>
        <taxon>Spiralia</taxon>
        <taxon>Lophotrochozoa</taxon>
        <taxon>Platyhelminthes</taxon>
        <taxon>Monogenea</taxon>
        <taxon>Polyopisthocotylea</taxon>
        <taxon>Polystomatidea</taxon>
        <taxon>Polystomatidae</taxon>
        <taxon>Protopolystoma</taxon>
    </lineage>
</organism>